<name>A0A9Q3GWN2_9BASI</name>
<organism evidence="2 3">
    <name type="scientific">Austropuccinia psidii MF-1</name>
    <dbReference type="NCBI Taxonomy" id="1389203"/>
    <lineage>
        <taxon>Eukaryota</taxon>
        <taxon>Fungi</taxon>
        <taxon>Dikarya</taxon>
        <taxon>Basidiomycota</taxon>
        <taxon>Pucciniomycotina</taxon>
        <taxon>Pucciniomycetes</taxon>
        <taxon>Pucciniales</taxon>
        <taxon>Sphaerophragmiaceae</taxon>
        <taxon>Austropuccinia</taxon>
    </lineage>
</organism>
<evidence type="ECO:0000256" key="1">
    <source>
        <dbReference type="SAM" id="MobiDB-lite"/>
    </source>
</evidence>
<protein>
    <submittedName>
        <fullName evidence="2">Uncharacterized protein</fullName>
    </submittedName>
</protein>
<comment type="caution">
    <text evidence="2">The sequence shown here is derived from an EMBL/GenBank/DDBJ whole genome shotgun (WGS) entry which is preliminary data.</text>
</comment>
<sequence>MTAKDDVDALHAKAFLVAGQVRSSAKIPHHCIQDHKQTKILSQMLQYYLLTVLTVAISFTHSALFQGTPSHQSCFKSWAYDYDIESEPFATCENPGGGWYLCERPSCHVHTHNISALFFTECTIPGVSRIFHYVWPTDMRVSNDKKDIVVARGSTANSAKEKPIPIKGGSIHCPTGPNQNTPRVDCDRCWEKGAKENPHK</sequence>
<gene>
    <name evidence="2" type="ORF">O181_021389</name>
</gene>
<dbReference type="AlphaFoldDB" id="A0A9Q3GWN2"/>
<reference evidence="2" key="1">
    <citation type="submission" date="2021-03" db="EMBL/GenBank/DDBJ databases">
        <title>Draft genome sequence of rust myrtle Austropuccinia psidii MF-1, a brazilian biotype.</title>
        <authorList>
            <person name="Quecine M.C."/>
            <person name="Pachon D.M.R."/>
            <person name="Bonatelli M.L."/>
            <person name="Correr F.H."/>
            <person name="Franceschini L.M."/>
            <person name="Leite T.F."/>
            <person name="Margarido G.R.A."/>
            <person name="Almeida C.A."/>
            <person name="Ferrarezi J.A."/>
            <person name="Labate C.A."/>
        </authorList>
    </citation>
    <scope>NUCLEOTIDE SEQUENCE</scope>
    <source>
        <strain evidence="2">MF-1</strain>
    </source>
</reference>
<accession>A0A9Q3GWN2</accession>
<proteinExistence type="predicted"/>
<dbReference type="EMBL" id="AVOT02006475">
    <property type="protein sequence ID" value="MBW0481674.1"/>
    <property type="molecule type" value="Genomic_DNA"/>
</dbReference>
<feature type="region of interest" description="Disordered" evidence="1">
    <location>
        <begin position="159"/>
        <end position="182"/>
    </location>
</feature>
<keyword evidence="3" id="KW-1185">Reference proteome</keyword>
<evidence type="ECO:0000313" key="3">
    <source>
        <dbReference type="Proteomes" id="UP000765509"/>
    </source>
</evidence>
<dbReference type="Proteomes" id="UP000765509">
    <property type="component" value="Unassembled WGS sequence"/>
</dbReference>
<evidence type="ECO:0000313" key="2">
    <source>
        <dbReference type="EMBL" id="MBW0481674.1"/>
    </source>
</evidence>